<dbReference type="Proteomes" id="UP000199239">
    <property type="component" value="Unassembled WGS sequence"/>
</dbReference>
<dbReference type="EMBL" id="FPAJ01000004">
    <property type="protein sequence ID" value="SFT02168.1"/>
    <property type="molecule type" value="Genomic_DNA"/>
</dbReference>
<dbReference type="InterPro" id="IPR022201">
    <property type="entry name" value="DUF3726"/>
</dbReference>
<dbReference type="STRING" id="394264.SAMN04488040_2816"/>
<dbReference type="OrthoDB" id="8420038at2"/>
<dbReference type="RefSeq" id="WP_093916967.1">
    <property type="nucleotide sequence ID" value="NZ_FPAJ01000004.1"/>
</dbReference>
<dbReference type="AlphaFoldDB" id="A0A1I6UL85"/>
<protein>
    <recommendedName>
        <fullName evidence="3">DUF3726 domain-containing protein</fullName>
    </recommendedName>
</protein>
<organism evidence="1 2">
    <name type="scientific">Sulfitobacter marinus</name>
    <dbReference type="NCBI Taxonomy" id="394264"/>
    <lineage>
        <taxon>Bacteria</taxon>
        <taxon>Pseudomonadati</taxon>
        <taxon>Pseudomonadota</taxon>
        <taxon>Alphaproteobacteria</taxon>
        <taxon>Rhodobacterales</taxon>
        <taxon>Roseobacteraceae</taxon>
        <taxon>Sulfitobacter</taxon>
    </lineage>
</organism>
<gene>
    <name evidence="1" type="ORF">SAMN04488040_2816</name>
</gene>
<evidence type="ECO:0000313" key="2">
    <source>
        <dbReference type="Proteomes" id="UP000199239"/>
    </source>
</evidence>
<dbReference type="Pfam" id="PF12525">
    <property type="entry name" value="DUF3726"/>
    <property type="match status" value="1"/>
</dbReference>
<evidence type="ECO:0000313" key="1">
    <source>
        <dbReference type="EMBL" id="SFT02168.1"/>
    </source>
</evidence>
<sequence length="204" mass="21313">MPEINALCLRAARGAGLGWGMAEDCAHAATWLAARDFDWADTVLYQLETSGGRQFTPKVRRWDTVTPACALHVGVAFSDFATLPEGPGSDGVCVGQVSGPLMIVPFAARASAVLGTALEITLDGAPWLHLSGDNLRIQGIGLMETRIAEVSVTPAPLDPTPPTQAALQSATISRHHLSRLDELALKMTVPSSATSAKGAGADDD</sequence>
<evidence type="ECO:0008006" key="3">
    <source>
        <dbReference type="Google" id="ProtNLM"/>
    </source>
</evidence>
<name>A0A1I6UL85_9RHOB</name>
<reference evidence="2" key="1">
    <citation type="submission" date="2016-10" db="EMBL/GenBank/DDBJ databases">
        <authorList>
            <person name="Varghese N."/>
            <person name="Submissions S."/>
        </authorList>
    </citation>
    <scope>NUCLEOTIDE SEQUENCE [LARGE SCALE GENOMIC DNA]</scope>
    <source>
        <strain evidence="2">DSM 23422</strain>
    </source>
</reference>
<keyword evidence="2" id="KW-1185">Reference proteome</keyword>
<proteinExistence type="predicted"/>
<accession>A0A1I6UL85</accession>